<keyword evidence="13" id="KW-1185">Reference proteome</keyword>
<evidence type="ECO:0000256" key="8">
    <source>
        <dbReference type="ARBA" id="ARBA00048679"/>
    </source>
</evidence>
<evidence type="ECO:0000313" key="12">
    <source>
        <dbReference type="EMBL" id="USY22146.1"/>
    </source>
</evidence>
<evidence type="ECO:0000313" key="13">
    <source>
        <dbReference type="Proteomes" id="UP001055940"/>
    </source>
</evidence>
<name>A0ABY5DEG7_9ACTN</name>
<dbReference type="Proteomes" id="UP001055940">
    <property type="component" value="Chromosome"/>
</dbReference>
<keyword evidence="4" id="KW-0547">Nucleotide-binding</keyword>
<dbReference type="GO" id="GO:0016301">
    <property type="term" value="F:kinase activity"/>
    <property type="evidence" value="ECO:0007669"/>
    <property type="project" value="UniProtKB-KW"/>
</dbReference>
<protein>
    <recommendedName>
        <fullName evidence="1">non-specific serine/threonine protein kinase</fullName>
        <ecNumber evidence="1">2.7.11.1</ecNumber>
    </recommendedName>
</protein>
<evidence type="ECO:0000256" key="5">
    <source>
        <dbReference type="ARBA" id="ARBA00022777"/>
    </source>
</evidence>
<feature type="compositionally biased region" description="Pro residues" evidence="9">
    <location>
        <begin position="43"/>
        <end position="62"/>
    </location>
</feature>
<keyword evidence="2" id="KW-0723">Serine/threonine-protein kinase</keyword>
<feature type="region of interest" description="Disordered" evidence="9">
    <location>
        <begin position="1"/>
        <end position="145"/>
    </location>
</feature>
<keyword evidence="5 12" id="KW-0418">Kinase</keyword>
<comment type="catalytic activity">
    <reaction evidence="7">
        <text>L-threonyl-[protein] + ATP = O-phospho-L-threonyl-[protein] + ADP + H(+)</text>
        <dbReference type="Rhea" id="RHEA:46608"/>
        <dbReference type="Rhea" id="RHEA-COMP:11060"/>
        <dbReference type="Rhea" id="RHEA-COMP:11605"/>
        <dbReference type="ChEBI" id="CHEBI:15378"/>
        <dbReference type="ChEBI" id="CHEBI:30013"/>
        <dbReference type="ChEBI" id="CHEBI:30616"/>
        <dbReference type="ChEBI" id="CHEBI:61977"/>
        <dbReference type="ChEBI" id="CHEBI:456216"/>
        <dbReference type="EC" id="2.7.11.1"/>
    </reaction>
</comment>
<feature type="transmembrane region" description="Helical" evidence="10">
    <location>
        <begin position="887"/>
        <end position="905"/>
    </location>
</feature>
<feature type="region of interest" description="Disordered" evidence="9">
    <location>
        <begin position="716"/>
        <end position="811"/>
    </location>
</feature>
<evidence type="ECO:0000256" key="1">
    <source>
        <dbReference type="ARBA" id="ARBA00012513"/>
    </source>
</evidence>
<accession>A0ABY5DEG7</accession>
<evidence type="ECO:0000259" key="11">
    <source>
        <dbReference type="PROSITE" id="PS50011"/>
    </source>
</evidence>
<evidence type="ECO:0000256" key="4">
    <source>
        <dbReference type="ARBA" id="ARBA00022741"/>
    </source>
</evidence>
<dbReference type="EC" id="2.7.11.1" evidence="1"/>
<keyword evidence="10" id="KW-0472">Membrane</keyword>
<dbReference type="EMBL" id="CP099837">
    <property type="protein sequence ID" value="USY22146.1"/>
    <property type="molecule type" value="Genomic_DNA"/>
</dbReference>
<dbReference type="SMART" id="SM00220">
    <property type="entry name" value="S_TKc"/>
    <property type="match status" value="1"/>
</dbReference>
<feature type="compositionally biased region" description="Basic and acidic residues" evidence="9">
    <location>
        <begin position="790"/>
        <end position="804"/>
    </location>
</feature>
<comment type="catalytic activity">
    <reaction evidence="8">
        <text>L-seryl-[protein] + ATP = O-phospho-L-seryl-[protein] + ADP + H(+)</text>
        <dbReference type="Rhea" id="RHEA:17989"/>
        <dbReference type="Rhea" id="RHEA-COMP:9863"/>
        <dbReference type="Rhea" id="RHEA-COMP:11604"/>
        <dbReference type="ChEBI" id="CHEBI:15378"/>
        <dbReference type="ChEBI" id="CHEBI:29999"/>
        <dbReference type="ChEBI" id="CHEBI:30616"/>
        <dbReference type="ChEBI" id="CHEBI:83421"/>
        <dbReference type="ChEBI" id="CHEBI:456216"/>
        <dbReference type="EC" id="2.7.11.1"/>
    </reaction>
</comment>
<dbReference type="PANTHER" id="PTHR24356">
    <property type="entry name" value="SERINE/THREONINE-PROTEIN KINASE"/>
    <property type="match status" value="1"/>
</dbReference>
<keyword evidence="6" id="KW-0067">ATP-binding</keyword>
<feature type="domain" description="Protein kinase" evidence="11">
    <location>
        <begin position="186"/>
        <end position="433"/>
    </location>
</feature>
<proteinExistence type="predicted"/>
<keyword evidence="10" id="KW-0812">Transmembrane</keyword>
<keyword evidence="10" id="KW-1133">Transmembrane helix</keyword>
<dbReference type="RefSeq" id="WP_254420952.1">
    <property type="nucleotide sequence ID" value="NZ_BAAAJB010000079.1"/>
</dbReference>
<organism evidence="12 13">
    <name type="scientific">Nocardiopsis exhalans</name>
    <dbReference type="NCBI Taxonomy" id="163604"/>
    <lineage>
        <taxon>Bacteria</taxon>
        <taxon>Bacillati</taxon>
        <taxon>Actinomycetota</taxon>
        <taxon>Actinomycetes</taxon>
        <taxon>Streptosporangiales</taxon>
        <taxon>Nocardiopsidaceae</taxon>
        <taxon>Nocardiopsis</taxon>
    </lineage>
</organism>
<feature type="transmembrane region" description="Helical" evidence="10">
    <location>
        <begin position="917"/>
        <end position="946"/>
    </location>
</feature>
<evidence type="ECO:0000256" key="7">
    <source>
        <dbReference type="ARBA" id="ARBA00047899"/>
    </source>
</evidence>
<dbReference type="SUPFAM" id="SSF56112">
    <property type="entry name" value="Protein kinase-like (PK-like)"/>
    <property type="match status" value="1"/>
</dbReference>
<evidence type="ECO:0000256" key="3">
    <source>
        <dbReference type="ARBA" id="ARBA00022679"/>
    </source>
</evidence>
<dbReference type="InterPro" id="IPR000719">
    <property type="entry name" value="Prot_kinase_dom"/>
</dbReference>
<dbReference type="Gene3D" id="3.30.200.20">
    <property type="entry name" value="Phosphorylase Kinase, domain 1"/>
    <property type="match status" value="1"/>
</dbReference>
<feature type="compositionally biased region" description="Basic and acidic residues" evidence="9">
    <location>
        <begin position="716"/>
        <end position="728"/>
    </location>
</feature>
<evidence type="ECO:0000256" key="9">
    <source>
        <dbReference type="SAM" id="MobiDB-lite"/>
    </source>
</evidence>
<gene>
    <name evidence="12" type="ORF">NE857_11360</name>
</gene>
<dbReference type="PANTHER" id="PTHR24356:SF1">
    <property type="entry name" value="SERINE_THREONINE-PROTEIN KINASE GREATWALL"/>
    <property type="match status" value="1"/>
</dbReference>
<dbReference type="Pfam" id="PF00069">
    <property type="entry name" value="Pkinase"/>
    <property type="match status" value="1"/>
</dbReference>
<evidence type="ECO:0000256" key="2">
    <source>
        <dbReference type="ARBA" id="ARBA00022527"/>
    </source>
</evidence>
<dbReference type="InterPro" id="IPR011009">
    <property type="entry name" value="Kinase-like_dom_sf"/>
</dbReference>
<dbReference type="Gene3D" id="1.10.510.10">
    <property type="entry name" value="Transferase(Phosphotransferase) domain 1"/>
    <property type="match status" value="1"/>
</dbReference>
<dbReference type="PROSITE" id="PS50011">
    <property type="entry name" value="PROTEIN_KINASE_DOM"/>
    <property type="match status" value="1"/>
</dbReference>
<reference evidence="12" key="1">
    <citation type="submission" date="2022-06" db="EMBL/GenBank/DDBJ databases">
        <authorList>
            <person name="Ping M."/>
        </authorList>
    </citation>
    <scope>NUCLEOTIDE SEQUENCE</scope>
    <source>
        <strain evidence="12">JCM11759T</strain>
    </source>
</reference>
<sequence>MVTPDPGDENAPTQRIDPTPPTTRINPAVGATRWVTRVFRPGASPPPEPHPGPGGPPQPQQPRPDEAPTRIVPPGSPAGGGHPNGSDRTTVLPGDAARPGNGADGTRVQPPASPTARLDANRPARRPATGGAAGPGAPGSPEGRTPWWRMLFGPLLDWMARLLSRVVVGPAGDLDYAVPAELRRRYQVLDHIGAGGEAVVYLAEPTDSPGRRLALKVYRPGHDINRELLDRLRARGTASPYTPAIQGYGTATSSWGEDLAWEAQEYFSLGTLREVINQSPMDDERARAVVRAVADCLHHWQSELQHNHTDVKPENLLVRSLDPPVVALTDFGGAVRATMSRVYGGQAITEDYAAPEVIEGRREAPASWWSLGVMVHELTTGRRPERGGNWLTARNTEVDISAITDERWRLLARGLLTLAPSARWGYDEVAAWLAGERPPIRTASRLRPINFAGAFHEDPPSLAFDLLDRSDTGAMWLRSHWSELRTWLDREVNDYTFDRAYLTGLDARPDLAHVAISALAARYVPGMPPRFRGHEISADGLLSLATGEASRHAVVREAVESGVVGLGSQHWCPHPGCRSGGSGRCVLLERVQHEVPLLMRRVAETLDRVVGSGAGGTGNTDAPQRPAAHEMDSAWARAVELVLVPETASQHRSLLRRQSWHPSQRSAAPNAPWWLEQRKTALRDGGDQLASRSAMLTALLLLPEADRVGGAIAERERADGRERRRDRWASLAGSARARWESTQEKVATAKQRRAEAATTRPDHRAVPGGQVGPGGQRAPGDPTRPQEPATAKEKRRQDKAERRVQKTMGQIQRAMKAGKCRRFAYPAALLGMVDGLGRALRPEEGFFPESAFVTDAYTGLIDFSGNPLADGAAALTGLLPGGIGASWWFPVLLSVALVVLGRTAAKSTVKARRRLGAFRLAVAGSLLMLVVLFSTGLLALGSGVLIPLDGLLG</sequence>
<feature type="compositionally biased region" description="Basic and acidic residues" evidence="9">
    <location>
        <begin position="752"/>
        <end position="765"/>
    </location>
</feature>
<evidence type="ECO:0000256" key="6">
    <source>
        <dbReference type="ARBA" id="ARBA00022840"/>
    </source>
</evidence>
<dbReference type="InterPro" id="IPR050236">
    <property type="entry name" value="Ser_Thr_kinase_AGC"/>
</dbReference>
<keyword evidence="3" id="KW-0808">Transferase</keyword>
<evidence type="ECO:0000256" key="10">
    <source>
        <dbReference type="SAM" id="Phobius"/>
    </source>
</evidence>